<dbReference type="EMBL" id="JACAGB010000002">
    <property type="protein sequence ID" value="KAF6381077.1"/>
    <property type="molecule type" value="Genomic_DNA"/>
</dbReference>
<name>A0A7J8A3A3_PIPKU</name>
<organism evidence="1 2">
    <name type="scientific">Pipistrellus kuhlii</name>
    <name type="common">Kuhl's pipistrelle</name>
    <dbReference type="NCBI Taxonomy" id="59472"/>
    <lineage>
        <taxon>Eukaryota</taxon>
        <taxon>Metazoa</taxon>
        <taxon>Chordata</taxon>
        <taxon>Craniata</taxon>
        <taxon>Vertebrata</taxon>
        <taxon>Euteleostomi</taxon>
        <taxon>Mammalia</taxon>
        <taxon>Eutheria</taxon>
        <taxon>Laurasiatheria</taxon>
        <taxon>Chiroptera</taxon>
        <taxon>Yangochiroptera</taxon>
        <taxon>Vespertilionidae</taxon>
        <taxon>Pipistrellus</taxon>
    </lineage>
</organism>
<dbReference type="AlphaFoldDB" id="A0A7J8A3A3"/>
<evidence type="ECO:0000313" key="2">
    <source>
        <dbReference type="Proteomes" id="UP000558488"/>
    </source>
</evidence>
<proteinExistence type="predicted"/>
<reference evidence="1 2" key="1">
    <citation type="journal article" date="2020" name="Nature">
        <title>Six reference-quality genomes reveal evolution of bat adaptations.</title>
        <authorList>
            <person name="Jebb D."/>
            <person name="Huang Z."/>
            <person name="Pippel M."/>
            <person name="Hughes G.M."/>
            <person name="Lavrichenko K."/>
            <person name="Devanna P."/>
            <person name="Winkler S."/>
            <person name="Jermiin L.S."/>
            <person name="Skirmuntt E.C."/>
            <person name="Katzourakis A."/>
            <person name="Burkitt-Gray L."/>
            <person name="Ray D.A."/>
            <person name="Sullivan K.A.M."/>
            <person name="Roscito J.G."/>
            <person name="Kirilenko B.M."/>
            <person name="Davalos L.M."/>
            <person name="Corthals A.P."/>
            <person name="Power M.L."/>
            <person name="Jones G."/>
            <person name="Ransome R.D."/>
            <person name="Dechmann D.K.N."/>
            <person name="Locatelli A.G."/>
            <person name="Puechmaille S.J."/>
            <person name="Fedrigo O."/>
            <person name="Jarvis E.D."/>
            <person name="Hiller M."/>
            <person name="Vernes S.C."/>
            <person name="Myers E.W."/>
            <person name="Teeling E.C."/>
        </authorList>
    </citation>
    <scope>NUCLEOTIDE SEQUENCE [LARGE SCALE GENOMIC DNA]</scope>
    <source>
        <strain evidence="1">MPipKuh1</strain>
        <tissue evidence="1">Flight muscle</tissue>
    </source>
</reference>
<gene>
    <name evidence="1" type="ORF">mPipKuh1_000150</name>
</gene>
<keyword evidence="2" id="KW-1185">Reference proteome</keyword>
<protein>
    <submittedName>
        <fullName evidence="1">Uncharacterized protein</fullName>
    </submittedName>
</protein>
<evidence type="ECO:0000313" key="1">
    <source>
        <dbReference type="EMBL" id="KAF6381077.1"/>
    </source>
</evidence>
<comment type="caution">
    <text evidence="1">The sequence shown here is derived from an EMBL/GenBank/DDBJ whole genome shotgun (WGS) entry which is preliminary data.</text>
</comment>
<sequence length="86" mass="9606">MSSSVGTWCWRLQLPGWPFLLHGGANYLLLAPWVAQQEGIMALDVPHTFSLELLSLSSWLDLLIYCFSVPSSPQDSWMLSCHRVGG</sequence>
<dbReference type="Proteomes" id="UP000558488">
    <property type="component" value="Unassembled WGS sequence"/>
</dbReference>
<accession>A0A7J8A3A3</accession>